<feature type="signal peptide" evidence="3">
    <location>
        <begin position="1"/>
        <end position="18"/>
    </location>
</feature>
<protein>
    <recommendedName>
        <fullName evidence="6">Esterase</fullName>
    </recommendedName>
</protein>
<dbReference type="GO" id="GO:0016788">
    <property type="term" value="F:hydrolase activity, acting on ester bonds"/>
    <property type="evidence" value="ECO:0007669"/>
    <property type="project" value="TreeGrafter"/>
</dbReference>
<comment type="similarity">
    <text evidence="1">Belongs to the esterase D family.</text>
</comment>
<dbReference type="SUPFAM" id="SSF53474">
    <property type="entry name" value="alpha/beta-Hydrolases"/>
    <property type="match status" value="1"/>
</dbReference>
<dbReference type="InterPro" id="IPR029058">
    <property type="entry name" value="AB_hydrolase_fold"/>
</dbReference>
<dbReference type="Proteomes" id="UP000006334">
    <property type="component" value="Unassembled WGS sequence"/>
</dbReference>
<evidence type="ECO:0000256" key="1">
    <source>
        <dbReference type="ARBA" id="ARBA00005622"/>
    </source>
</evidence>
<evidence type="ECO:0008006" key="6">
    <source>
        <dbReference type="Google" id="ProtNLM"/>
    </source>
</evidence>
<sequence>MKTALLILLVALSNYCQASDSPIRHILTSTILSENQEITVYLPDTYNSEKSKHYPVLYILDGEINGDLAASMFRRMHLSEGSNEHIVIAIHSSDRLRDYAPTINNDPRGPVGKGGGGDKFLDYLEAELIPDVDKQFRTLNERVFAGHSIAGLLVLHSFHSRPHLFQAHLAFSPAVWWSERETLKATQKYVLSDKDINNYLYLNIGSEGGEMRVVYDSLVQTISKNRTLDLSLRTDEFDYEGHGLTLAAGLYNAFKGLYKYQQSKGL</sequence>
<organism evidence="4 5">
    <name type="scientific">Aliiglaciecola lipolytica E3</name>
    <dbReference type="NCBI Taxonomy" id="1127673"/>
    <lineage>
        <taxon>Bacteria</taxon>
        <taxon>Pseudomonadati</taxon>
        <taxon>Pseudomonadota</taxon>
        <taxon>Gammaproteobacteria</taxon>
        <taxon>Alteromonadales</taxon>
        <taxon>Alteromonadaceae</taxon>
        <taxon>Aliiglaciecola</taxon>
    </lineage>
</organism>
<evidence type="ECO:0000313" key="5">
    <source>
        <dbReference type="Proteomes" id="UP000006334"/>
    </source>
</evidence>
<name>K6YYA1_9ALTE</name>
<gene>
    <name evidence="4" type="ORF">GLIP_3594</name>
</gene>
<dbReference type="PANTHER" id="PTHR40841:SF2">
    <property type="entry name" value="SIDEROPHORE-DEGRADING ESTERASE (EUROFUNG)"/>
    <property type="match status" value="1"/>
</dbReference>
<evidence type="ECO:0000256" key="2">
    <source>
        <dbReference type="ARBA" id="ARBA00022801"/>
    </source>
</evidence>
<evidence type="ECO:0000313" key="4">
    <source>
        <dbReference type="EMBL" id="GAC16205.1"/>
    </source>
</evidence>
<evidence type="ECO:0000256" key="3">
    <source>
        <dbReference type="SAM" id="SignalP"/>
    </source>
</evidence>
<keyword evidence="5" id="KW-1185">Reference proteome</keyword>
<reference evidence="4 5" key="1">
    <citation type="journal article" date="2017" name="Antonie Van Leeuwenhoek">
        <title>Rhizobium rhizosphaerae sp. nov., a novel species isolated from rice rhizosphere.</title>
        <authorList>
            <person name="Zhao J.J."/>
            <person name="Zhang J."/>
            <person name="Zhang R.J."/>
            <person name="Zhang C.W."/>
            <person name="Yin H.Q."/>
            <person name="Zhang X.X."/>
        </authorList>
    </citation>
    <scope>NUCLEOTIDE SEQUENCE [LARGE SCALE GENOMIC DNA]</scope>
    <source>
        <strain evidence="4 5">E3</strain>
    </source>
</reference>
<comment type="caution">
    <text evidence="4">The sequence shown here is derived from an EMBL/GenBank/DDBJ whole genome shotgun (WGS) entry which is preliminary data.</text>
</comment>
<dbReference type="RefSeq" id="WP_008846007.1">
    <property type="nucleotide sequence ID" value="NZ_BAEN01000068.1"/>
</dbReference>
<dbReference type="AlphaFoldDB" id="K6YYA1"/>
<dbReference type="PANTHER" id="PTHR40841">
    <property type="entry name" value="SIDEROPHORE TRIACETYLFUSARININE C ESTERASE"/>
    <property type="match status" value="1"/>
</dbReference>
<dbReference type="InterPro" id="IPR052558">
    <property type="entry name" value="Siderophore_Hydrolase_D"/>
</dbReference>
<keyword evidence="2" id="KW-0378">Hydrolase</keyword>
<accession>K6YYA1</accession>
<keyword evidence="3" id="KW-0732">Signal</keyword>
<proteinExistence type="inferred from homology"/>
<dbReference type="eggNOG" id="COG2819">
    <property type="taxonomic scope" value="Bacteria"/>
</dbReference>
<dbReference type="InterPro" id="IPR000801">
    <property type="entry name" value="Esterase-like"/>
</dbReference>
<dbReference type="STRING" id="1127673.GLIP_3594"/>
<feature type="chain" id="PRO_5003900463" description="Esterase" evidence="3">
    <location>
        <begin position="19"/>
        <end position="266"/>
    </location>
</feature>
<dbReference type="Pfam" id="PF00756">
    <property type="entry name" value="Esterase"/>
    <property type="match status" value="1"/>
</dbReference>
<dbReference type="Gene3D" id="3.40.50.1820">
    <property type="entry name" value="alpha/beta hydrolase"/>
    <property type="match status" value="1"/>
</dbReference>
<dbReference type="EMBL" id="BAEN01000068">
    <property type="protein sequence ID" value="GAC16205.1"/>
    <property type="molecule type" value="Genomic_DNA"/>
</dbReference>